<organism evidence="1 2">
    <name type="scientific">Burkholderia cepacia GG4</name>
    <dbReference type="NCBI Taxonomy" id="1009846"/>
    <lineage>
        <taxon>Bacteria</taxon>
        <taxon>Pseudomonadati</taxon>
        <taxon>Pseudomonadota</taxon>
        <taxon>Betaproteobacteria</taxon>
        <taxon>Burkholderiales</taxon>
        <taxon>Burkholderiaceae</taxon>
        <taxon>Burkholderia</taxon>
        <taxon>Burkholderia cepacia complex</taxon>
    </lineage>
</organism>
<protein>
    <submittedName>
        <fullName evidence="1">Uncharacterized protein</fullName>
    </submittedName>
</protein>
<dbReference type="AlphaFoldDB" id="A0A9W3K706"/>
<accession>A0A9W3K706</accession>
<gene>
    <name evidence="1" type="ORF">GEM_5173</name>
</gene>
<dbReference type="RefSeq" id="WP_014900315.1">
    <property type="nucleotide sequence ID" value="NC_018514.1"/>
</dbReference>
<evidence type="ECO:0000313" key="1">
    <source>
        <dbReference type="EMBL" id="AFQ51559.1"/>
    </source>
</evidence>
<name>A0A9W3K706_BURCE</name>
<evidence type="ECO:0000313" key="2">
    <source>
        <dbReference type="Proteomes" id="UP000032866"/>
    </source>
</evidence>
<dbReference type="KEGG" id="bct:GEM_5173"/>
<dbReference type="EMBL" id="CP003775">
    <property type="protein sequence ID" value="AFQ51559.1"/>
    <property type="molecule type" value="Genomic_DNA"/>
</dbReference>
<proteinExistence type="predicted"/>
<dbReference type="Proteomes" id="UP000032866">
    <property type="component" value="Chromosome 2"/>
</dbReference>
<reference evidence="1 2" key="1">
    <citation type="journal article" date="2012" name="J. Bacteriol.">
        <title>Complete Genome Sequence of Burkholderia sp. Strain GG4, a Betaproteobacterium That Reduces 3-Oxo-N-Acylhomoserine Lactones and Produces Different N-Acylhomoserine Lactones.</title>
        <authorList>
            <person name="Hong K.W."/>
            <person name="Koh C.L."/>
            <person name="Sam C.K."/>
            <person name="Yin W.F."/>
            <person name="Chan K.G."/>
        </authorList>
    </citation>
    <scope>NUCLEOTIDE SEQUENCE [LARGE SCALE GENOMIC DNA]</scope>
    <source>
        <strain evidence="1 2">GG4</strain>
    </source>
</reference>
<sequence length="55" mass="5806">MTERDQEIADLSRELLGRIVQGMVTNGATVDAEQCAALAVQCATALVDKLDARSG</sequence>